<sequence>RAGYGAKPTISKISSIVCAAQELNSGAGGAEDEWNTEVQYPLLKVALETSQHSKALSVHSVKTARIDPPALCNHNLPGLIIDYAVCLQPDSIILSAYRSLRPLASNTVKSWNHVTRLQHLPIAINIETKGPMKSWTDGKPQIGIWTDAWLRRCELLWEDGQTAPAAMHKDWPAIPVLISQGHDWHLLVVTKTSEKLVFREQKMIGSTRNCFDALKIVAVLHWLMNWAETVWRPWFLSLIAEDD</sequence>
<dbReference type="EMBL" id="KB908670">
    <property type="protein sequence ID" value="EOA85580.1"/>
    <property type="molecule type" value="Genomic_DNA"/>
</dbReference>
<reference evidence="2 3" key="1">
    <citation type="journal article" date="2012" name="PLoS Pathog.">
        <title>Diverse lifestyles and strategies of plant pathogenesis encoded in the genomes of eighteen Dothideomycetes fungi.</title>
        <authorList>
            <person name="Ohm R.A."/>
            <person name="Feau N."/>
            <person name="Henrissat B."/>
            <person name="Schoch C.L."/>
            <person name="Horwitz B.A."/>
            <person name="Barry K.W."/>
            <person name="Condon B.J."/>
            <person name="Copeland A.C."/>
            <person name="Dhillon B."/>
            <person name="Glaser F."/>
            <person name="Hesse C.N."/>
            <person name="Kosti I."/>
            <person name="LaButti K."/>
            <person name="Lindquist E.A."/>
            <person name="Lucas S."/>
            <person name="Salamov A.A."/>
            <person name="Bradshaw R.E."/>
            <person name="Ciuffetti L."/>
            <person name="Hamelin R.C."/>
            <person name="Kema G.H.J."/>
            <person name="Lawrence C."/>
            <person name="Scott J.A."/>
            <person name="Spatafora J.W."/>
            <person name="Turgeon B.G."/>
            <person name="de Wit P.J.G.M."/>
            <person name="Zhong S."/>
            <person name="Goodwin S.B."/>
            <person name="Grigoriev I.V."/>
        </authorList>
    </citation>
    <scope>NUCLEOTIDE SEQUENCE [LARGE SCALE GENOMIC DNA]</scope>
    <source>
        <strain evidence="3">28A</strain>
    </source>
</reference>
<feature type="non-terminal residue" evidence="2">
    <location>
        <position position="243"/>
    </location>
</feature>
<evidence type="ECO:0000259" key="1">
    <source>
        <dbReference type="Pfam" id="PF20516"/>
    </source>
</evidence>
<keyword evidence="3" id="KW-1185">Reference proteome</keyword>
<organism evidence="2 3">
    <name type="scientific">Exserohilum turcicum (strain 28A)</name>
    <name type="common">Northern leaf blight fungus</name>
    <name type="synonym">Setosphaeria turcica</name>
    <dbReference type="NCBI Taxonomy" id="671987"/>
    <lineage>
        <taxon>Eukaryota</taxon>
        <taxon>Fungi</taxon>
        <taxon>Dikarya</taxon>
        <taxon>Ascomycota</taxon>
        <taxon>Pezizomycotina</taxon>
        <taxon>Dothideomycetes</taxon>
        <taxon>Pleosporomycetidae</taxon>
        <taxon>Pleosporales</taxon>
        <taxon>Pleosporineae</taxon>
        <taxon>Pleosporaceae</taxon>
        <taxon>Exserohilum</taxon>
    </lineage>
</organism>
<dbReference type="OrthoDB" id="3677962at2759"/>
<protein>
    <recommendedName>
        <fullName evidence="1">PD-(D/E)XK nuclease-like domain-containing protein</fullName>
    </recommendedName>
</protein>
<feature type="domain" description="PD-(D/E)XK nuclease-like" evidence="1">
    <location>
        <begin position="5"/>
        <end position="232"/>
    </location>
</feature>
<dbReference type="RefSeq" id="XP_008026788.1">
    <property type="nucleotide sequence ID" value="XM_008028597.1"/>
</dbReference>
<dbReference type="eggNOG" id="ENOG502SSXD">
    <property type="taxonomic scope" value="Eukaryota"/>
</dbReference>
<feature type="non-terminal residue" evidence="2">
    <location>
        <position position="1"/>
    </location>
</feature>
<dbReference type="AlphaFoldDB" id="R0IKF6"/>
<reference evidence="2 3" key="2">
    <citation type="journal article" date="2013" name="PLoS Genet.">
        <title>Comparative genome structure, secondary metabolite, and effector coding capacity across Cochliobolus pathogens.</title>
        <authorList>
            <person name="Condon B.J."/>
            <person name="Leng Y."/>
            <person name="Wu D."/>
            <person name="Bushley K.E."/>
            <person name="Ohm R.A."/>
            <person name="Otillar R."/>
            <person name="Martin J."/>
            <person name="Schackwitz W."/>
            <person name="Grimwood J."/>
            <person name="MohdZainudin N."/>
            <person name="Xue C."/>
            <person name="Wang R."/>
            <person name="Manning V.A."/>
            <person name="Dhillon B."/>
            <person name="Tu Z.J."/>
            <person name="Steffenson B.J."/>
            <person name="Salamov A."/>
            <person name="Sun H."/>
            <person name="Lowry S."/>
            <person name="LaButti K."/>
            <person name="Han J."/>
            <person name="Copeland A."/>
            <person name="Lindquist E."/>
            <person name="Barry K."/>
            <person name="Schmutz J."/>
            <person name="Baker S.E."/>
            <person name="Ciuffetti L.M."/>
            <person name="Grigoriev I.V."/>
            <person name="Zhong S."/>
            <person name="Turgeon B.G."/>
        </authorList>
    </citation>
    <scope>NUCLEOTIDE SEQUENCE [LARGE SCALE GENOMIC DNA]</scope>
    <source>
        <strain evidence="3">28A</strain>
    </source>
</reference>
<dbReference type="HOGENOM" id="CLU_1144961_0_0_1"/>
<dbReference type="InterPro" id="IPR046797">
    <property type="entry name" value="PDDEXK_12"/>
</dbReference>
<accession>R0IKF6</accession>
<dbReference type="Proteomes" id="UP000016935">
    <property type="component" value="Unassembled WGS sequence"/>
</dbReference>
<dbReference type="Pfam" id="PF20516">
    <property type="entry name" value="PDDEXK_12"/>
    <property type="match status" value="1"/>
</dbReference>
<dbReference type="GeneID" id="19405376"/>
<evidence type="ECO:0000313" key="2">
    <source>
        <dbReference type="EMBL" id="EOA85580.1"/>
    </source>
</evidence>
<dbReference type="STRING" id="671987.R0IKF6"/>
<evidence type="ECO:0000313" key="3">
    <source>
        <dbReference type="Proteomes" id="UP000016935"/>
    </source>
</evidence>
<proteinExistence type="predicted"/>
<name>R0IKF6_EXST2</name>
<gene>
    <name evidence="2" type="ORF">SETTUDRAFT_72639</name>
</gene>